<evidence type="ECO:0000256" key="3">
    <source>
        <dbReference type="PROSITE-ProRule" id="PRU00221"/>
    </source>
</evidence>
<protein>
    <submittedName>
        <fullName evidence="4">WD40 repeat-like protein</fullName>
    </submittedName>
</protein>
<feature type="repeat" description="WD" evidence="3">
    <location>
        <begin position="213"/>
        <end position="247"/>
    </location>
</feature>
<feature type="repeat" description="WD" evidence="3">
    <location>
        <begin position="171"/>
        <end position="202"/>
    </location>
</feature>
<dbReference type="EMBL" id="KV442121">
    <property type="protein sequence ID" value="OAQ23374.1"/>
    <property type="molecule type" value="Genomic_DNA"/>
</dbReference>
<feature type="repeat" description="WD" evidence="3">
    <location>
        <begin position="87"/>
        <end position="128"/>
    </location>
</feature>
<reference evidence="4 5" key="1">
    <citation type="submission" date="2016-05" db="EMBL/GenBank/DDBJ databases">
        <title>Genome sequencing reveals origins of a unique bacterial endosymbiosis in the earliest lineages of terrestrial Fungi.</title>
        <authorList>
            <consortium name="DOE Joint Genome Institute"/>
            <person name="Uehling J."/>
            <person name="Gryganskyi A."/>
            <person name="Hameed K."/>
            <person name="Tschaplinski T."/>
            <person name="Misztal P."/>
            <person name="Wu S."/>
            <person name="Desiro A."/>
            <person name="Vande Pol N."/>
            <person name="Du Z.-Y."/>
            <person name="Zienkiewicz A."/>
            <person name="Zienkiewicz K."/>
            <person name="Morin E."/>
            <person name="Tisserant E."/>
            <person name="Splivallo R."/>
            <person name="Hainaut M."/>
            <person name="Henrissat B."/>
            <person name="Ohm R."/>
            <person name="Kuo A."/>
            <person name="Yan J."/>
            <person name="Lipzen A."/>
            <person name="Nolan M."/>
            <person name="Labutti K."/>
            <person name="Barry K."/>
            <person name="Goldstein A."/>
            <person name="Labbe J."/>
            <person name="Schadt C."/>
            <person name="Tuskan G."/>
            <person name="Grigoriev I."/>
            <person name="Martin F."/>
            <person name="Vilgalys R."/>
            <person name="Bonito G."/>
        </authorList>
    </citation>
    <scope>NUCLEOTIDE SEQUENCE [LARGE SCALE GENOMIC DNA]</scope>
    <source>
        <strain evidence="4 5">AG-77</strain>
    </source>
</reference>
<evidence type="ECO:0000256" key="2">
    <source>
        <dbReference type="ARBA" id="ARBA00022737"/>
    </source>
</evidence>
<dbReference type="Pfam" id="PF00400">
    <property type="entry name" value="WD40"/>
    <property type="match status" value="10"/>
</dbReference>
<dbReference type="InterPro" id="IPR001680">
    <property type="entry name" value="WD40_rpt"/>
</dbReference>
<dbReference type="InterPro" id="IPR020472">
    <property type="entry name" value="WD40_PAC1"/>
</dbReference>
<dbReference type="PRINTS" id="PR00320">
    <property type="entry name" value="GPROTEINBRPT"/>
</dbReference>
<accession>A0A197JG34</accession>
<dbReference type="SUPFAM" id="SSF50978">
    <property type="entry name" value="WD40 repeat-like"/>
    <property type="match status" value="2"/>
</dbReference>
<feature type="repeat" description="WD" evidence="3">
    <location>
        <begin position="45"/>
        <end position="86"/>
    </location>
</feature>
<dbReference type="Gene3D" id="2.130.10.10">
    <property type="entry name" value="YVTN repeat-like/Quinoprotein amine dehydrogenase"/>
    <property type="match status" value="3"/>
</dbReference>
<dbReference type="InterPro" id="IPR036322">
    <property type="entry name" value="WD40_repeat_dom_sf"/>
</dbReference>
<dbReference type="PANTHER" id="PTHR19879:SF9">
    <property type="entry name" value="TRANSCRIPTION INITIATION FACTOR TFIID SUBUNIT 5"/>
    <property type="match status" value="1"/>
</dbReference>
<dbReference type="InterPro" id="IPR015943">
    <property type="entry name" value="WD40/YVTN_repeat-like_dom_sf"/>
</dbReference>
<feature type="non-terminal residue" evidence="4">
    <location>
        <position position="1"/>
    </location>
</feature>
<dbReference type="SMART" id="SM00320">
    <property type="entry name" value="WD40"/>
    <property type="match status" value="11"/>
</dbReference>
<name>A0A197JG34_9FUNG</name>
<dbReference type="OrthoDB" id="47802at2759"/>
<proteinExistence type="predicted"/>
<evidence type="ECO:0000313" key="5">
    <source>
        <dbReference type="Proteomes" id="UP000078512"/>
    </source>
</evidence>
<dbReference type="InterPro" id="IPR019775">
    <property type="entry name" value="WD40_repeat_CS"/>
</dbReference>
<gene>
    <name evidence="4" type="ORF">K457DRAFT_1750544</name>
</gene>
<dbReference type="STRING" id="1314771.A0A197JG34"/>
<evidence type="ECO:0000313" key="4">
    <source>
        <dbReference type="EMBL" id="OAQ23374.1"/>
    </source>
</evidence>
<feature type="repeat" description="WD" evidence="3">
    <location>
        <begin position="1"/>
        <end position="44"/>
    </location>
</feature>
<dbReference type="Proteomes" id="UP000078512">
    <property type="component" value="Unassembled WGS sequence"/>
</dbReference>
<keyword evidence="1 3" id="KW-0853">WD repeat</keyword>
<feature type="repeat" description="WD" evidence="3">
    <location>
        <begin position="340"/>
        <end position="381"/>
    </location>
</feature>
<feature type="repeat" description="WD" evidence="3">
    <location>
        <begin position="136"/>
        <end position="170"/>
    </location>
</feature>
<feature type="repeat" description="WD" evidence="3">
    <location>
        <begin position="467"/>
        <end position="505"/>
    </location>
</feature>
<feature type="repeat" description="WD" evidence="3">
    <location>
        <begin position="305"/>
        <end position="334"/>
    </location>
</feature>
<feature type="non-terminal residue" evidence="4">
    <location>
        <position position="505"/>
    </location>
</feature>
<dbReference type="AlphaFoldDB" id="A0A197JG34"/>
<organism evidence="4 5">
    <name type="scientific">Linnemannia elongata AG-77</name>
    <dbReference type="NCBI Taxonomy" id="1314771"/>
    <lineage>
        <taxon>Eukaryota</taxon>
        <taxon>Fungi</taxon>
        <taxon>Fungi incertae sedis</taxon>
        <taxon>Mucoromycota</taxon>
        <taxon>Mortierellomycotina</taxon>
        <taxon>Mortierellomycetes</taxon>
        <taxon>Mortierellales</taxon>
        <taxon>Mortierellaceae</taxon>
        <taxon>Linnemannia</taxon>
    </lineage>
</organism>
<keyword evidence="5" id="KW-1185">Reference proteome</keyword>
<evidence type="ECO:0000256" key="1">
    <source>
        <dbReference type="ARBA" id="ARBA00022574"/>
    </source>
</evidence>
<dbReference type="CDD" id="cd00200">
    <property type="entry name" value="WD40"/>
    <property type="match status" value="2"/>
</dbReference>
<feature type="repeat" description="WD" evidence="3">
    <location>
        <begin position="435"/>
        <end position="466"/>
    </location>
</feature>
<keyword evidence="2" id="KW-0677">Repeat</keyword>
<dbReference type="PROSITE" id="PS50294">
    <property type="entry name" value="WD_REPEATS_REGION"/>
    <property type="match status" value="7"/>
</dbReference>
<sequence length="505" mass="54212">LKGHHSRVYCLAFSPSGQQLVSGCNGNDKTVRLWDTISGDTLFVMDGHIGDVKSVAFSPSAAQIASASYDTTVRLWDSQTGRGIFILQGHNGPVMSITYSTDGLLLVSGSMDETIRFWDPRTGEPGFVWSPAFGGVRSLAYSPDGHTLASGHSDGGLRLWHAGSGEQGPVLHGHSDEVTGIAFSPTGQWIASSSDDGTVRLWGGSTGIQVSILTGHDDQVCCVAFSPDGSQIASATYFKVRLWEVSSSLLSVKSQSRPGPAWKVTYSFDCRTVLSVDGHGTVQKRDVKSGASESFPLQRLDLQLITARAFSPDGKQLATGVEDFSILLWDIPSGAPGPILRGHTNGLCSLAYSPSGRHLASASSDGSVRLWDLRDTEQSFLVAEFEGRVDAVAFSPSGHDLVFDSFSGTTVNVFDLESRTLASFKGLTGQWNTVFAYSPHGQQLAIGTFDKSIHLWDLQSKTPNVVLNAHYGPVYCITYSPCARWIASSGSSDTVQLWHQQPGEK</sequence>
<dbReference type="PROSITE" id="PS50082">
    <property type="entry name" value="WD_REPEATS_2"/>
    <property type="match status" value="10"/>
</dbReference>
<dbReference type="PANTHER" id="PTHR19879">
    <property type="entry name" value="TRANSCRIPTION INITIATION FACTOR TFIID"/>
    <property type="match status" value="1"/>
</dbReference>
<dbReference type="PROSITE" id="PS00678">
    <property type="entry name" value="WD_REPEATS_1"/>
    <property type="match status" value="4"/>
</dbReference>